<evidence type="ECO:0000256" key="1">
    <source>
        <dbReference type="SAM" id="MobiDB-lite"/>
    </source>
</evidence>
<reference evidence="2 3" key="1">
    <citation type="submission" date="2023-05" db="EMBL/GenBank/DDBJ databases">
        <title>Draft genome sequence of Streptomyces sp. B-S-A6 isolated from a cave soil in Thailand.</title>
        <authorList>
            <person name="Chamroensaksri N."/>
            <person name="Muangham S."/>
        </authorList>
    </citation>
    <scope>NUCLEOTIDE SEQUENCE [LARGE SCALE GENOMIC DNA]</scope>
    <source>
        <strain evidence="2 3">B-S-A6</strain>
    </source>
</reference>
<name>A0ABT6SHN7_9ACTN</name>
<keyword evidence="2" id="KW-0540">Nuclease</keyword>
<dbReference type="InterPro" id="IPR038563">
    <property type="entry name" value="Endonuclease_7_sf"/>
</dbReference>
<dbReference type="Proteomes" id="UP001223978">
    <property type="component" value="Unassembled WGS sequence"/>
</dbReference>
<dbReference type="GO" id="GO:0004519">
    <property type="term" value="F:endonuclease activity"/>
    <property type="evidence" value="ECO:0007669"/>
    <property type="project" value="UniProtKB-KW"/>
</dbReference>
<dbReference type="SUPFAM" id="SSF54060">
    <property type="entry name" value="His-Me finger endonucleases"/>
    <property type="match status" value="1"/>
</dbReference>
<dbReference type="EMBL" id="JASCIQ010000035">
    <property type="protein sequence ID" value="MDI3407683.1"/>
    <property type="molecule type" value="Genomic_DNA"/>
</dbReference>
<keyword evidence="2" id="KW-0378">Hydrolase</keyword>
<accession>A0ABT6SHN7</accession>
<feature type="region of interest" description="Disordered" evidence="1">
    <location>
        <begin position="220"/>
        <end position="240"/>
    </location>
</feature>
<evidence type="ECO:0000313" key="2">
    <source>
        <dbReference type="EMBL" id="MDI3407683.1"/>
    </source>
</evidence>
<gene>
    <name evidence="2" type="ORF">QIS96_28195</name>
</gene>
<dbReference type="Gene3D" id="3.40.1800.10">
    <property type="entry name" value="His-Me finger endonucleases"/>
    <property type="match status" value="1"/>
</dbReference>
<comment type="caution">
    <text evidence="2">The sequence shown here is derived from an EMBL/GenBank/DDBJ whole genome shotgun (WGS) entry which is preliminary data.</text>
</comment>
<dbReference type="InterPro" id="IPR004211">
    <property type="entry name" value="Endonuclease_7"/>
</dbReference>
<keyword evidence="2" id="KW-0255">Endonuclease</keyword>
<proteinExistence type="predicted"/>
<dbReference type="InterPro" id="IPR044925">
    <property type="entry name" value="His-Me_finger_sf"/>
</dbReference>
<protein>
    <submittedName>
        <fullName evidence="2">Endonuclease domain-containing protein</fullName>
    </submittedName>
</protein>
<dbReference type="RefSeq" id="WP_282545596.1">
    <property type="nucleotide sequence ID" value="NZ_JASCIQ010000035.1"/>
</dbReference>
<organism evidence="2 3">
    <name type="scientific">Streptomyces cavernicola</name>
    <dbReference type="NCBI Taxonomy" id="3043613"/>
    <lineage>
        <taxon>Bacteria</taxon>
        <taxon>Bacillati</taxon>
        <taxon>Actinomycetota</taxon>
        <taxon>Actinomycetes</taxon>
        <taxon>Kitasatosporales</taxon>
        <taxon>Streptomycetaceae</taxon>
        <taxon>Streptomyces</taxon>
    </lineage>
</organism>
<sequence>MPDAAPAAAQPACHQWKLPTVVDPKLPSLGKLIAWQRNRCALCGVVTAACVVDHDHATGLVRGLLCSNCNTLEGVKGPEDEPFAAYRRRPPTAIFGVKLPYRPPDDYRCDRHIGYLGVPSAWSPGVSSLILLDDPSDRTAMTTAMKEYERHSPGMGNTAQSALVAFECVSPLRPNGSCHDQDMHLEGEPPPGAAVFAPTRAARAQSLTGTLAAGLTVDLHNAPKRPPRRGSAPLWKRVDR</sequence>
<evidence type="ECO:0000313" key="3">
    <source>
        <dbReference type="Proteomes" id="UP001223978"/>
    </source>
</evidence>
<keyword evidence="3" id="KW-1185">Reference proteome</keyword>
<dbReference type="Pfam" id="PF02945">
    <property type="entry name" value="Endonuclease_7"/>
    <property type="match status" value="1"/>
</dbReference>